<name>A0ABX2D874_9SPHI</name>
<evidence type="ECO:0000259" key="1">
    <source>
        <dbReference type="Pfam" id="PF13477"/>
    </source>
</evidence>
<protein>
    <recommendedName>
        <fullName evidence="1">Glycosyltransferase subfamily 4-like N-terminal domain-containing protein</fullName>
    </recommendedName>
</protein>
<dbReference type="SUPFAM" id="SSF53756">
    <property type="entry name" value="UDP-Glycosyltransferase/glycogen phosphorylase"/>
    <property type="match status" value="1"/>
</dbReference>
<dbReference type="Pfam" id="PF13477">
    <property type="entry name" value="Glyco_trans_4_2"/>
    <property type="match status" value="1"/>
</dbReference>
<proteinExistence type="predicted"/>
<dbReference type="RefSeq" id="WP_173268382.1">
    <property type="nucleotide sequence ID" value="NZ_JABMKV010000001.1"/>
</dbReference>
<dbReference type="Gene3D" id="3.40.50.2000">
    <property type="entry name" value="Glycogen Phosphorylase B"/>
    <property type="match status" value="3"/>
</dbReference>
<evidence type="ECO:0000313" key="2">
    <source>
        <dbReference type="EMBL" id="NQX30180.1"/>
    </source>
</evidence>
<feature type="domain" description="Glycosyltransferase subfamily 4-like N-terminal" evidence="1">
    <location>
        <begin position="4"/>
        <end position="154"/>
    </location>
</feature>
<dbReference type="InterPro" id="IPR028098">
    <property type="entry name" value="Glyco_trans_4-like_N"/>
</dbReference>
<accession>A0ABX2D874</accession>
<organism evidence="2 3">
    <name type="scientific">Pedobacter boryungensis</name>
    <dbReference type="NCBI Taxonomy" id="869962"/>
    <lineage>
        <taxon>Bacteria</taxon>
        <taxon>Pseudomonadati</taxon>
        <taxon>Bacteroidota</taxon>
        <taxon>Sphingobacteriia</taxon>
        <taxon>Sphingobacteriales</taxon>
        <taxon>Sphingobacteriaceae</taxon>
        <taxon>Pedobacter</taxon>
    </lineage>
</organism>
<evidence type="ECO:0000313" key="3">
    <source>
        <dbReference type="Proteomes" id="UP000762110"/>
    </source>
</evidence>
<reference evidence="2 3" key="1">
    <citation type="submission" date="2020-05" db="EMBL/GenBank/DDBJ databases">
        <title>Description of Pedobacter foliorum sp. nov.</title>
        <authorList>
            <person name="Qi S."/>
            <person name="Carlier A."/>
            <person name="Cnockaert M."/>
            <person name="Vandamme P."/>
        </authorList>
    </citation>
    <scope>NUCLEOTIDE SEQUENCE [LARGE SCALE GENOMIC DNA]</scope>
    <source>
        <strain evidence="2 3">LMG 31300</strain>
    </source>
</reference>
<gene>
    <name evidence="2" type="ORF">HQN85_00460</name>
</gene>
<keyword evidence="3" id="KW-1185">Reference proteome</keyword>
<comment type="caution">
    <text evidence="2">The sequence shown here is derived from an EMBL/GenBank/DDBJ whole genome shotgun (WGS) entry which is preliminary data.</text>
</comment>
<dbReference type="Proteomes" id="UP000762110">
    <property type="component" value="Unassembled WGS sequence"/>
</dbReference>
<dbReference type="EMBL" id="JABMKV010000001">
    <property type="protein sequence ID" value="NQX30180.1"/>
    <property type="molecule type" value="Genomic_DNA"/>
</dbReference>
<sequence length="392" mass="45018">MSKKIAYFTNSKTLFTNNTVLAVFREFLEQDVEIHLICPDGNVKLPDDLSKIKKHKIPNPLILWPKNPLKIISAIADYVSLAKFLYREKVETLIGQDHVGLIIAGRLNKILKCKNLVYFSFEIYFQDELNTLWDKKLKEKELKYALQVTDILIQDKVRMSLLKTENNVSEQTNWHLIPVATTSDITHLTKNVKALKEKLSIPNHFKLAIHSGSVEAWSGAQFFIDALKGDWPSETWLVIHSFEEFSDNHKVHLELKELQQRGVNVTLYHHIFENDDQYFEFLKCFDVGFALYAAQPQNGLGKNIGEIGLASGKFSNLMMLGIPTIVTDSTFYPELFEKYLAGEVIKEYTQINPALKKIVNANQDKYAKEAKRLYDEVLNPKKAIHEMVTSLI</sequence>